<protein>
    <recommendedName>
        <fullName evidence="3">Probable oxidoreductase</fullName>
    </recommendedName>
</protein>
<evidence type="ECO:0000313" key="4">
    <source>
        <dbReference type="EMBL" id="KAA1188984.1"/>
    </source>
</evidence>
<proteinExistence type="inferred from homology"/>
<accession>A0A5B0WPH2</accession>
<dbReference type="EMBL" id="VTUX01000009">
    <property type="protein sequence ID" value="KAA1188984.1"/>
    <property type="molecule type" value="Genomic_DNA"/>
</dbReference>
<organism evidence="4 5">
    <name type="scientific">Pseudohalioglobus sediminis</name>
    <dbReference type="NCBI Taxonomy" id="2606449"/>
    <lineage>
        <taxon>Bacteria</taxon>
        <taxon>Pseudomonadati</taxon>
        <taxon>Pseudomonadota</taxon>
        <taxon>Gammaproteobacteria</taxon>
        <taxon>Cellvibrionales</taxon>
        <taxon>Halieaceae</taxon>
        <taxon>Pseudohalioglobus</taxon>
    </lineage>
</organism>
<evidence type="ECO:0000313" key="5">
    <source>
        <dbReference type="Proteomes" id="UP000323708"/>
    </source>
</evidence>
<dbReference type="Pfam" id="PF00106">
    <property type="entry name" value="adh_short"/>
    <property type="match status" value="1"/>
</dbReference>
<evidence type="ECO:0000256" key="3">
    <source>
        <dbReference type="ARBA" id="ARBA00071493"/>
    </source>
</evidence>
<dbReference type="GO" id="GO:0016491">
    <property type="term" value="F:oxidoreductase activity"/>
    <property type="evidence" value="ECO:0007669"/>
    <property type="project" value="UniProtKB-KW"/>
</dbReference>
<keyword evidence="2" id="KW-0560">Oxidoreductase</keyword>
<dbReference type="InterPro" id="IPR036291">
    <property type="entry name" value="NAD(P)-bd_dom_sf"/>
</dbReference>
<dbReference type="FunFam" id="3.40.50.720:FF:000594">
    <property type="entry name" value="Short-chain oxidoreductase"/>
    <property type="match status" value="1"/>
</dbReference>
<dbReference type="PANTHER" id="PTHR24320">
    <property type="entry name" value="RETINOL DEHYDROGENASE"/>
    <property type="match status" value="1"/>
</dbReference>
<evidence type="ECO:0000256" key="1">
    <source>
        <dbReference type="ARBA" id="ARBA00006484"/>
    </source>
</evidence>
<dbReference type="PRINTS" id="PR00081">
    <property type="entry name" value="GDHRDH"/>
</dbReference>
<dbReference type="RefSeq" id="WP_149612746.1">
    <property type="nucleotide sequence ID" value="NZ_VTUX01000009.1"/>
</dbReference>
<dbReference type="SUPFAM" id="SSF51735">
    <property type="entry name" value="NAD(P)-binding Rossmann-fold domains"/>
    <property type="match status" value="1"/>
</dbReference>
<dbReference type="CDD" id="cd05327">
    <property type="entry name" value="retinol-DH_like_SDR_c_like"/>
    <property type="match status" value="1"/>
</dbReference>
<comment type="similarity">
    <text evidence="1">Belongs to the short-chain dehydrogenases/reductases (SDR) family.</text>
</comment>
<comment type="caution">
    <text evidence="4">The sequence shown here is derived from an EMBL/GenBank/DDBJ whole genome shotgun (WGS) entry which is preliminary data.</text>
</comment>
<sequence length="316" mass="33492">MSEFGFQSTAEDVAEGIDLSGRRAVITGASSGLGVETARVLASRGAAVLMVARDAAKLEAAVAEVRESVPAATLDTALLDLADLDSVRAGAADILQKAPVINLLVNNAGVMACPLSRTAQGFEMQFGTNHLGHFLLTGLLAPALLAGAPARVVNLSSAGHRFAPVDMDDPNYQQREYDKWQSYGQSKTANALFSVGLDQRLREHGVRAFAVHPGMIMTELGRHMEASDFELIARGRKPEELPFKSVAQGSATSVWAATSPDLDGKGGLYLEDCHVAEPATAEAEGGVEAYALDPGEADKLWQLSEALVGQRFNFKE</sequence>
<gene>
    <name evidence="4" type="ORF">F0M18_17425</name>
</gene>
<dbReference type="Proteomes" id="UP000323708">
    <property type="component" value="Unassembled WGS sequence"/>
</dbReference>
<evidence type="ECO:0000256" key="2">
    <source>
        <dbReference type="ARBA" id="ARBA00023002"/>
    </source>
</evidence>
<dbReference type="Gene3D" id="3.40.50.720">
    <property type="entry name" value="NAD(P)-binding Rossmann-like Domain"/>
    <property type="match status" value="1"/>
</dbReference>
<dbReference type="InterPro" id="IPR002347">
    <property type="entry name" value="SDR_fam"/>
</dbReference>
<keyword evidence="5" id="KW-1185">Reference proteome</keyword>
<reference evidence="4 5" key="1">
    <citation type="submission" date="2019-09" db="EMBL/GenBank/DDBJ databases">
        <authorList>
            <person name="Chen X.-Y."/>
        </authorList>
    </citation>
    <scope>NUCLEOTIDE SEQUENCE [LARGE SCALE GENOMIC DNA]</scope>
    <source>
        <strain evidence="4 5">NY5</strain>
    </source>
</reference>
<dbReference type="AlphaFoldDB" id="A0A5B0WPH2"/>
<dbReference type="PANTHER" id="PTHR24320:SF148">
    <property type="entry name" value="NAD(P)-BINDING ROSSMANN-FOLD SUPERFAMILY PROTEIN"/>
    <property type="match status" value="1"/>
</dbReference>
<name>A0A5B0WPH2_9GAMM</name>